<keyword evidence="3" id="KW-1185">Reference proteome</keyword>
<organism evidence="2 3">
    <name type="scientific">Marinobacter xestospongiae</name>
    <dbReference type="NCBI Taxonomy" id="994319"/>
    <lineage>
        <taxon>Bacteria</taxon>
        <taxon>Pseudomonadati</taxon>
        <taxon>Pseudomonadota</taxon>
        <taxon>Gammaproteobacteria</taxon>
        <taxon>Pseudomonadales</taxon>
        <taxon>Marinobacteraceae</taxon>
        <taxon>Marinobacter</taxon>
    </lineage>
</organism>
<reference evidence="2 3" key="1">
    <citation type="submission" date="2023-10" db="EMBL/GenBank/DDBJ databases">
        <title>Characteristics and mechanism of a salt-tolerant marine origin heterotrophic nitrifying- aerobic denitrifying bacteria Marinobacter xestospongiae HN1.</title>
        <authorList>
            <person name="Qi R."/>
        </authorList>
    </citation>
    <scope>NUCLEOTIDE SEQUENCE [LARGE SCALE GENOMIC DNA]</scope>
    <source>
        <strain evidence="2 3">HN1</strain>
    </source>
</reference>
<keyword evidence="1" id="KW-0812">Transmembrane</keyword>
<dbReference type="EMBL" id="JAWIIJ010000028">
    <property type="protein sequence ID" value="MDV2081185.1"/>
    <property type="molecule type" value="Genomic_DNA"/>
</dbReference>
<feature type="transmembrane region" description="Helical" evidence="1">
    <location>
        <begin position="77"/>
        <end position="96"/>
    </location>
</feature>
<gene>
    <name evidence="2" type="ORF">RYS15_21035</name>
</gene>
<accession>A0ABU3W486</accession>
<feature type="transmembrane region" description="Helical" evidence="1">
    <location>
        <begin position="9"/>
        <end position="31"/>
    </location>
</feature>
<proteinExistence type="predicted"/>
<evidence type="ECO:0000256" key="1">
    <source>
        <dbReference type="SAM" id="Phobius"/>
    </source>
</evidence>
<dbReference type="RefSeq" id="WP_316975471.1">
    <property type="nucleotide sequence ID" value="NZ_JAWIIJ010000028.1"/>
</dbReference>
<evidence type="ECO:0000313" key="3">
    <source>
        <dbReference type="Proteomes" id="UP001269819"/>
    </source>
</evidence>
<keyword evidence="1" id="KW-1133">Transmembrane helix</keyword>
<feature type="transmembrane region" description="Helical" evidence="1">
    <location>
        <begin position="102"/>
        <end position="122"/>
    </location>
</feature>
<dbReference type="Proteomes" id="UP001269819">
    <property type="component" value="Unassembled WGS sequence"/>
</dbReference>
<protein>
    <submittedName>
        <fullName evidence="2">DoxX-like family protein</fullName>
    </submittedName>
</protein>
<dbReference type="Pfam" id="PF13781">
    <property type="entry name" value="DoxX_3"/>
    <property type="match status" value="1"/>
</dbReference>
<feature type="transmembrane region" description="Helical" evidence="1">
    <location>
        <begin position="51"/>
        <end position="70"/>
    </location>
</feature>
<keyword evidence="1" id="KW-0472">Membrane</keyword>
<evidence type="ECO:0000313" key="2">
    <source>
        <dbReference type="EMBL" id="MDV2081185.1"/>
    </source>
</evidence>
<dbReference type="InterPro" id="IPR025695">
    <property type="entry name" value="DoxX-like"/>
</dbReference>
<sequence>MTSVPLNYAICRLTVAFVWLYHGLVPKLLYLHEDELAMSLAAGLSQTAAETLAILAGVAEIGMAFAVLFFWRQRWPLILTVVAMLGLLVFVTVFQPELLSGAFNPVTTNVALIALAIVGLNLQRSDQEES</sequence>
<name>A0ABU3W486_9GAMM</name>
<comment type="caution">
    <text evidence="2">The sequence shown here is derived from an EMBL/GenBank/DDBJ whole genome shotgun (WGS) entry which is preliminary data.</text>
</comment>